<keyword evidence="2" id="KW-0808">Transferase</keyword>
<dbReference type="Gene3D" id="3.30.565.10">
    <property type="entry name" value="Histidine kinase-like ATPase, C-terminal domain"/>
    <property type="match status" value="1"/>
</dbReference>
<dbReference type="InterPro" id="IPR003594">
    <property type="entry name" value="HATPase_dom"/>
</dbReference>
<evidence type="ECO:0000256" key="4">
    <source>
        <dbReference type="ARBA" id="ARBA00022777"/>
    </source>
</evidence>
<keyword evidence="8" id="KW-1185">Reference proteome</keyword>
<dbReference type="CDD" id="cd16936">
    <property type="entry name" value="HATPase_RsbW-like"/>
    <property type="match status" value="1"/>
</dbReference>
<proteinExistence type="predicted"/>
<protein>
    <submittedName>
        <fullName evidence="7">ATP-binding protein</fullName>
    </submittedName>
</protein>
<dbReference type="InterPro" id="IPR036890">
    <property type="entry name" value="HATPase_C_sf"/>
</dbReference>
<comment type="caution">
    <text evidence="7">The sequence shown here is derived from an EMBL/GenBank/DDBJ whole genome shotgun (WGS) entry which is preliminary data.</text>
</comment>
<evidence type="ECO:0000256" key="5">
    <source>
        <dbReference type="ARBA" id="ARBA00022840"/>
    </source>
</evidence>
<evidence type="ECO:0000256" key="1">
    <source>
        <dbReference type="ARBA" id="ARBA00022527"/>
    </source>
</evidence>
<name>A0ABW6KFF2_9BACI</name>
<keyword evidence="4" id="KW-0418">Kinase</keyword>
<feature type="domain" description="Histidine kinase/HSP90-like ATPase" evidence="6">
    <location>
        <begin position="8"/>
        <end position="114"/>
    </location>
</feature>
<gene>
    <name evidence="7" type="ORF">ACFYKX_13495</name>
</gene>
<dbReference type="GO" id="GO:0005524">
    <property type="term" value="F:ATP binding"/>
    <property type="evidence" value="ECO:0007669"/>
    <property type="project" value="UniProtKB-KW"/>
</dbReference>
<dbReference type="Proteomes" id="UP001601059">
    <property type="component" value="Unassembled WGS sequence"/>
</dbReference>
<dbReference type="PANTHER" id="PTHR35526">
    <property type="entry name" value="ANTI-SIGMA-F FACTOR RSBW-RELATED"/>
    <property type="match status" value="1"/>
</dbReference>
<sequence>MEKEIYTKEDIYQAMKFTEELAKEYDFSPNEILKLQLVTEEACTNSHEYCEKMNYKSFSIKWAVTSKEIEILLRQKGSSFPLVQQHEINKGKRGRGIPLILNIMDEVWIKEDQDHIEFYMRKERGV</sequence>
<dbReference type="PANTHER" id="PTHR35526:SF3">
    <property type="entry name" value="ANTI-SIGMA-F FACTOR RSBW"/>
    <property type="match status" value="1"/>
</dbReference>
<evidence type="ECO:0000313" key="7">
    <source>
        <dbReference type="EMBL" id="MFE8701613.1"/>
    </source>
</evidence>
<accession>A0ABW6KFF2</accession>
<reference evidence="7 8" key="1">
    <citation type="submission" date="2024-08" db="EMBL/GenBank/DDBJ databases">
        <title>Two novel Cytobacillus novel species.</title>
        <authorList>
            <person name="Liu G."/>
        </authorList>
    </citation>
    <scope>NUCLEOTIDE SEQUENCE [LARGE SCALE GENOMIC DNA]</scope>
    <source>
        <strain evidence="7 8">FJAT-54145</strain>
    </source>
</reference>
<keyword evidence="1" id="KW-0723">Serine/threonine-protein kinase</keyword>
<dbReference type="RefSeq" id="WP_389361583.1">
    <property type="nucleotide sequence ID" value="NZ_JBIACK010000006.1"/>
</dbReference>
<evidence type="ECO:0000313" key="8">
    <source>
        <dbReference type="Proteomes" id="UP001601059"/>
    </source>
</evidence>
<dbReference type="EMBL" id="JBIACK010000006">
    <property type="protein sequence ID" value="MFE8701613.1"/>
    <property type="molecule type" value="Genomic_DNA"/>
</dbReference>
<keyword evidence="3" id="KW-0547">Nucleotide-binding</keyword>
<dbReference type="Pfam" id="PF13581">
    <property type="entry name" value="HATPase_c_2"/>
    <property type="match status" value="1"/>
</dbReference>
<keyword evidence="5 7" id="KW-0067">ATP-binding</keyword>
<evidence type="ECO:0000256" key="3">
    <source>
        <dbReference type="ARBA" id="ARBA00022741"/>
    </source>
</evidence>
<evidence type="ECO:0000256" key="2">
    <source>
        <dbReference type="ARBA" id="ARBA00022679"/>
    </source>
</evidence>
<evidence type="ECO:0000259" key="6">
    <source>
        <dbReference type="Pfam" id="PF13581"/>
    </source>
</evidence>
<organism evidence="7 8">
    <name type="scientific">Cytobacillus spartinae</name>
    <dbReference type="NCBI Taxonomy" id="3299023"/>
    <lineage>
        <taxon>Bacteria</taxon>
        <taxon>Bacillati</taxon>
        <taxon>Bacillota</taxon>
        <taxon>Bacilli</taxon>
        <taxon>Bacillales</taxon>
        <taxon>Bacillaceae</taxon>
        <taxon>Cytobacillus</taxon>
    </lineage>
</organism>
<dbReference type="InterPro" id="IPR050267">
    <property type="entry name" value="Anti-sigma-factor_SerPK"/>
</dbReference>